<gene>
    <name evidence="3" type="ORF">FHU39_000885</name>
</gene>
<dbReference type="InterPro" id="IPR014710">
    <property type="entry name" value="RmlC-like_jellyroll"/>
</dbReference>
<dbReference type="GO" id="GO:0003700">
    <property type="term" value="F:DNA-binding transcription factor activity"/>
    <property type="evidence" value="ECO:0007669"/>
    <property type="project" value="TreeGrafter"/>
</dbReference>
<dbReference type="CDD" id="cd02209">
    <property type="entry name" value="cupin_XRE_C"/>
    <property type="match status" value="1"/>
</dbReference>
<dbReference type="PROSITE" id="PS50943">
    <property type="entry name" value="HTH_CROC1"/>
    <property type="match status" value="1"/>
</dbReference>
<dbReference type="SUPFAM" id="SSF47413">
    <property type="entry name" value="lambda repressor-like DNA-binding domains"/>
    <property type="match status" value="1"/>
</dbReference>
<dbReference type="AlphaFoldDB" id="A0A839N828"/>
<feature type="domain" description="HTH cro/C1-type" evidence="2">
    <location>
        <begin position="14"/>
        <end position="68"/>
    </location>
</feature>
<reference evidence="3 4" key="1">
    <citation type="submission" date="2020-08" db="EMBL/GenBank/DDBJ databases">
        <title>Sequencing the genomes of 1000 actinobacteria strains.</title>
        <authorList>
            <person name="Klenk H.-P."/>
        </authorList>
    </citation>
    <scope>NUCLEOTIDE SEQUENCE [LARGE SCALE GENOMIC DNA]</scope>
    <source>
        <strain evidence="3 4">DSM 105369</strain>
    </source>
</reference>
<dbReference type="InterPro" id="IPR050807">
    <property type="entry name" value="TransReg_Diox_bact_type"/>
</dbReference>
<keyword evidence="1" id="KW-0238">DNA-binding</keyword>
<comment type="caution">
    <text evidence="3">The sequence shown here is derived from an EMBL/GenBank/DDBJ whole genome shotgun (WGS) entry which is preliminary data.</text>
</comment>
<evidence type="ECO:0000259" key="2">
    <source>
        <dbReference type="PROSITE" id="PS50943"/>
    </source>
</evidence>
<keyword evidence="4" id="KW-1185">Reference proteome</keyword>
<dbReference type="PANTHER" id="PTHR46797">
    <property type="entry name" value="HTH-TYPE TRANSCRIPTIONAL REGULATOR"/>
    <property type="match status" value="1"/>
</dbReference>
<dbReference type="EMBL" id="JACHVQ010000001">
    <property type="protein sequence ID" value="MBB2890901.1"/>
    <property type="molecule type" value="Genomic_DNA"/>
</dbReference>
<sequence>MSAEARAAAVGARIREARERRGISLSALAREAGVGKATLSQLEAGERNPTIETLYAVCGPLELPLSALVGEVGGAQATAAGGMRTVLLDLRHRPDGTTVEVFRLEFPAGARHSSPAHGRDVTEHLVVTSGTVRVRMTRSVVVHAGESTTWTSNRKHSYAASGGPAEAVLVITTPPPAAP</sequence>
<dbReference type="GO" id="GO:0003677">
    <property type="term" value="F:DNA binding"/>
    <property type="evidence" value="ECO:0007669"/>
    <property type="project" value="UniProtKB-KW"/>
</dbReference>
<evidence type="ECO:0000256" key="1">
    <source>
        <dbReference type="ARBA" id="ARBA00023125"/>
    </source>
</evidence>
<dbReference type="GO" id="GO:0005829">
    <property type="term" value="C:cytosol"/>
    <property type="evidence" value="ECO:0007669"/>
    <property type="project" value="TreeGrafter"/>
</dbReference>
<organism evidence="3 4">
    <name type="scientific">Flexivirga oryzae</name>
    <dbReference type="NCBI Taxonomy" id="1794944"/>
    <lineage>
        <taxon>Bacteria</taxon>
        <taxon>Bacillati</taxon>
        <taxon>Actinomycetota</taxon>
        <taxon>Actinomycetes</taxon>
        <taxon>Micrococcales</taxon>
        <taxon>Dermacoccaceae</taxon>
        <taxon>Flexivirga</taxon>
    </lineage>
</organism>
<dbReference type="Gene3D" id="1.10.260.40">
    <property type="entry name" value="lambda repressor-like DNA-binding domains"/>
    <property type="match status" value="1"/>
</dbReference>
<dbReference type="CDD" id="cd00093">
    <property type="entry name" value="HTH_XRE"/>
    <property type="match status" value="1"/>
</dbReference>
<dbReference type="RefSeq" id="WP_183319242.1">
    <property type="nucleotide sequence ID" value="NZ_JACHVQ010000001.1"/>
</dbReference>
<dbReference type="SUPFAM" id="SSF51182">
    <property type="entry name" value="RmlC-like cupins"/>
    <property type="match status" value="1"/>
</dbReference>
<accession>A0A839N828</accession>
<dbReference type="InterPro" id="IPR010982">
    <property type="entry name" value="Lambda_DNA-bd_dom_sf"/>
</dbReference>
<dbReference type="InterPro" id="IPR011051">
    <property type="entry name" value="RmlC_Cupin_sf"/>
</dbReference>
<proteinExistence type="predicted"/>
<dbReference type="Proteomes" id="UP000559182">
    <property type="component" value="Unassembled WGS sequence"/>
</dbReference>
<dbReference type="Pfam" id="PF01381">
    <property type="entry name" value="HTH_3"/>
    <property type="match status" value="1"/>
</dbReference>
<dbReference type="InterPro" id="IPR001387">
    <property type="entry name" value="Cro/C1-type_HTH"/>
</dbReference>
<dbReference type="SMART" id="SM00530">
    <property type="entry name" value="HTH_XRE"/>
    <property type="match status" value="1"/>
</dbReference>
<dbReference type="Gene3D" id="2.60.120.10">
    <property type="entry name" value="Jelly Rolls"/>
    <property type="match status" value="1"/>
</dbReference>
<name>A0A839N828_9MICO</name>
<evidence type="ECO:0000313" key="4">
    <source>
        <dbReference type="Proteomes" id="UP000559182"/>
    </source>
</evidence>
<evidence type="ECO:0000313" key="3">
    <source>
        <dbReference type="EMBL" id="MBB2890901.1"/>
    </source>
</evidence>
<protein>
    <submittedName>
        <fullName evidence="3">Transcriptional regulator with XRE-family HTH domain</fullName>
    </submittedName>
</protein>
<dbReference type="PANTHER" id="PTHR46797:SF1">
    <property type="entry name" value="METHYLPHOSPHONATE SYNTHASE"/>
    <property type="match status" value="1"/>
</dbReference>